<evidence type="ECO:0000256" key="2">
    <source>
        <dbReference type="SAM" id="Phobius"/>
    </source>
</evidence>
<accession>A0ABW2D107</accession>
<reference evidence="4" key="1">
    <citation type="journal article" date="2019" name="Int. J. Syst. Evol. Microbiol.">
        <title>The Global Catalogue of Microorganisms (GCM) 10K type strain sequencing project: providing services to taxonomists for standard genome sequencing and annotation.</title>
        <authorList>
            <consortium name="The Broad Institute Genomics Platform"/>
            <consortium name="The Broad Institute Genome Sequencing Center for Infectious Disease"/>
            <person name="Wu L."/>
            <person name="Ma J."/>
        </authorList>
    </citation>
    <scope>NUCLEOTIDE SEQUENCE [LARGE SCALE GENOMIC DNA]</scope>
    <source>
        <strain evidence="4">JCM 3369</strain>
    </source>
</reference>
<dbReference type="InterPro" id="IPR011044">
    <property type="entry name" value="Quino_amine_DH_bsu"/>
</dbReference>
<dbReference type="Proteomes" id="UP001596380">
    <property type="component" value="Unassembled WGS sequence"/>
</dbReference>
<feature type="region of interest" description="Disordered" evidence="1">
    <location>
        <begin position="255"/>
        <end position="275"/>
    </location>
</feature>
<keyword evidence="2" id="KW-0812">Transmembrane</keyword>
<keyword evidence="4" id="KW-1185">Reference proteome</keyword>
<name>A0ABW2D107_9ACTN</name>
<evidence type="ECO:0000313" key="3">
    <source>
        <dbReference type="EMBL" id="MFC6886250.1"/>
    </source>
</evidence>
<dbReference type="RefSeq" id="WP_160819045.1">
    <property type="nucleotide sequence ID" value="NZ_JBHSXE010000001.1"/>
</dbReference>
<keyword evidence="2" id="KW-0472">Membrane</keyword>
<evidence type="ECO:0000256" key="1">
    <source>
        <dbReference type="SAM" id="MobiDB-lite"/>
    </source>
</evidence>
<sequence>MTDTIEERLREAFDARAAAVPTHPRALADNRRRLRRAEIRRAALVPCVAAGAAAAVIVPFGAHALKDGDANALGHGDPGALVDPATVVRIPARLPDGRPFRVDALGPDGTVAGRTPDAQLWRADRKGGTPEALNARAQGGVSAGEGSVTWIAPGSYALECATAGRPRQVLADDAGSGRPVLMDQGTIAWNDVMDQPYVASGCAAKRRILPNHGLGVLGHAVALNGSTLFAADLMNDRVLREIDVRSGAIKAEHALPEGVRPNGKRSVGGSAHERGSIPPPVVTVLTAEQRWQAAATGRWFAWSVDGVLRVADRTTWRQVVRTARVPAASGAKLTAGDRLVVLSTGKGRSVLYDTATGETTVQDGEAYTAGGWLLWRDGGSYRLGRLR</sequence>
<feature type="transmembrane region" description="Helical" evidence="2">
    <location>
        <begin position="42"/>
        <end position="62"/>
    </location>
</feature>
<protein>
    <submittedName>
        <fullName evidence="3">Uncharacterized protein</fullName>
    </submittedName>
</protein>
<proteinExistence type="predicted"/>
<comment type="caution">
    <text evidence="3">The sequence shown here is derived from an EMBL/GenBank/DDBJ whole genome shotgun (WGS) entry which is preliminary data.</text>
</comment>
<organism evidence="3 4">
    <name type="scientific">Actinomadura yumaensis</name>
    <dbReference type="NCBI Taxonomy" id="111807"/>
    <lineage>
        <taxon>Bacteria</taxon>
        <taxon>Bacillati</taxon>
        <taxon>Actinomycetota</taxon>
        <taxon>Actinomycetes</taxon>
        <taxon>Streptosporangiales</taxon>
        <taxon>Thermomonosporaceae</taxon>
        <taxon>Actinomadura</taxon>
    </lineage>
</organism>
<keyword evidence="2" id="KW-1133">Transmembrane helix</keyword>
<gene>
    <name evidence="3" type="ORF">ACFQKB_41280</name>
</gene>
<dbReference type="SUPFAM" id="SSF50969">
    <property type="entry name" value="YVTN repeat-like/Quinoprotein amine dehydrogenase"/>
    <property type="match status" value="1"/>
</dbReference>
<evidence type="ECO:0000313" key="4">
    <source>
        <dbReference type="Proteomes" id="UP001596380"/>
    </source>
</evidence>
<dbReference type="EMBL" id="JBHSXS010000050">
    <property type="protein sequence ID" value="MFC6886250.1"/>
    <property type="molecule type" value="Genomic_DNA"/>
</dbReference>